<sequence length="1005" mass="113561">MMCLSSAAKNLKKLKQMKVKVQQRLQDPDQRWELRMKFLQQAKSYIGMPYHKRYHPPGSPEYKSPLFLDCCGLIRKVLLDLKEDFGFVIGPGNQAYQYDTLPFTLATEADMKPGDLVFISGSYFNTQMKQQIHDMVHVEIWLGEGERTLGARWHRGKVQIFDSYKFVSSSYGEMKYQFKSIETWLQGICVSHCSQHKWGFPKQLPSPKSIFYEEDVQEEIELEESNSEPGIMQLKHGDQTEPSEAKPENSKDLQDVPRTGSKVHSEGEIDIDSPSTESAGVCTSPNEREVSALDNQAQETGQPDAKPETKSKNILNPRKTETKTDTSANPKTAGATVRKMKKKKKAECRGQGEEQEQQCASGPAAEEAPDGLVIESPDCGKAEGPSKLSFKRSSESDKKQDPKGPGPFFYIGGGNGGALVGAYCLSKGWQRINNKNREDYKLKWCETKSYATYINFHQGEQLVYQIPNNKVLTTKIGLLSSLREYERVVTKVQLGRASKLLKLEDFFPDTFRMDVKEEREAFFALYEERQVWICKPTGLNQGRGIFLLKTAEDMEDFRSRLQNIEENPLYKKIPFKSPQARIVQRYVQNPLLLEGKKFDVRSYFLIASTVPYMVFFRHGYVRLTCESYDPNSNDLTAHLTNQYMQKKNPLYNDLKEETVWSMERFNDYVNEKSRAAKGLPEDWVCTVFATRMQQIMMQCFLAVKSKLECKLGYFDLIGCDFLIDEDFKVWLLEMNCNPALHTNCEVLKEVIPSVVNETLDLAFEIFNKYRKGRSIMPLDAQKDFTLLYNGELNDLLVKPMRSRAAGANFQTAMRPKSATQTSPSPPKPSEKKQRQAGPFTAKVSISAASQPLQRPAQEEGTETPNNPSPSSVKPKNKAELKPSKSTLSRRNDPNSSDLGNLTSPILGKEEAKVTTVSMPVLSERSFTSSHPGSFSTEKSPASTSRSYSYFCLGSAQVTAVKLQPRVPAAKFLNKEEIMAADPAEDHQRASEEDPKPGKEVPNRGA</sequence>
<name>A0ABR0YIB5_HUSHU</name>
<gene>
    <name evidence="7" type="ORF">HHUSO_G28082</name>
</gene>
<keyword evidence="8" id="KW-1185">Reference proteome</keyword>
<feature type="compositionally biased region" description="Basic and acidic residues" evidence="5">
    <location>
        <begin position="392"/>
        <end position="402"/>
    </location>
</feature>
<feature type="compositionally biased region" description="Polar residues" evidence="5">
    <location>
        <begin position="924"/>
        <end position="943"/>
    </location>
</feature>
<keyword evidence="2" id="KW-0645">Protease</keyword>
<evidence type="ECO:0000256" key="1">
    <source>
        <dbReference type="ARBA" id="ARBA00007074"/>
    </source>
</evidence>
<dbReference type="Gene3D" id="3.30.470.20">
    <property type="entry name" value="ATP-grasp fold, B domain"/>
    <property type="match status" value="1"/>
</dbReference>
<dbReference type="InterPro" id="IPR027752">
    <property type="entry name" value="TTLL10"/>
</dbReference>
<dbReference type="SUPFAM" id="SSF56059">
    <property type="entry name" value="Glutathione synthetase ATP-binding domain-like"/>
    <property type="match status" value="1"/>
</dbReference>
<comment type="caution">
    <text evidence="7">The sequence shown here is derived from an EMBL/GenBank/DDBJ whole genome shotgun (WGS) entry which is preliminary data.</text>
</comment>
<organism evidence="7 8">
    <name type="scientific">Huso huso</name>
    <name type="common">Beluga</name>
    <name type="synonym">Acipenser huso</name>
    <dbReference type="NCBI Taxonomy" id="61971"/>
    <lineage>
        <taxon>Eukaryota</taxon>
        <taxon>Metazoa</taxon>
        <taxon>Chordata</taxon>
        <taxon>Craniata</taxon>
        <taxon>Vertebrata</taxon>
        <taxon>Euteleostomi</taxon>
        <taxon>Actinopterygii</taxon>
        <taxon>Chondrostei</taxon>
        <taxon>Acipenseriformes</taxon>
        <taxon>Acipenseridae</taxon>
        <taxon>Huso</taxon>
    </lineage>
</organism>
<feature type="region of interest" description="Disordered" evidence="5">
    <location>
        <begin position="808"/>
        <end position="943"/>
    </location>
</feature>
<evidence type="ECO:0000256" key="5">
    <source>
        <dbReference type="SAM" id="MobiDB-lite"/>
    </source>
</evidence>
<dbReference type="PROSITE" id="PS51935">
    <property type="entry name" value="NLPC_P60"/>
    <property type="match status" value="1"/>
</dbReference>
<feature type="region of interest" description="Disordered" evidence="5">
    <location>
        <begin position="221"/>
        <end position="408"/>
    </location>
</feature>
<feature type="domain" description="NlpC/P60" evidence="6">
    <location>
        <begin position="32"/>
        <end position="183"/>
    </location>
</feature>
<accession>A0ABR0YIB5</accession>
<evidence type="ECO:0000256" key="2">
    <source>
        <dbReference type="ARBA" id="ARBA00022670"/>
    </source>
</evidence>
<proteinExistence type="inferred from homology"/>
<comment type="similarity">
    <text evidence="1">Belongs to the peptidase C40 family.</text>
</comment>
<dbReference type="PANTHER" id="PTHR46810:SF1">
    <property type="entry name" value="INACTIVE POLYGLYCYLASE TTLL10"/>
    <property type="match status" value="1"/>
</dbReference>
<protein>
    <submittedName>
        <fullName evidence="7">Protein polyglycylase TTLL10-like</fullName>
    </submittedName>
</protein>
<feature type="compositionally biased region" description="Polar residues" evidence="5">
    <location>
        <begin position="273"/>
        <end position="285"/>
    </location>
</feature>
<dbReference type="InterPro" id="IPR000064">
    <property type="entry name" value="NLP_P60_dom"/>
</dbReference>
<keyword evidence="3" id="KW-0378">Hydrolase</keyword>
<feature type="compositionally biased region" description="Low complexity" evidence="5">
    <location>
        <begin position="864"/>
        <end position="873"/>
    </location>
</feature>
<feature type="region of interest" description="Disordered" evidence="5">
    <location>
        <begin position="977"/>
        <end position="1005"/>
    </location>
</feature>
<dbReference type="InterPro" id="IPR004344">
    <property type="entry name" value="TTL/TTLL_fam"/>
</dbReference>
<dbReference type="Pfam" id="PF03133">
    <property type="entry name" value="TTL"/>
    <property type="match status" value="1"/>
</dbReference>
<dbReference type="PANTHER" id="PTHR46810">
    <property type="entry name" value="INACTIVE POLYGLYCYLASE TTLL10"/>
    <property type="match status" value="1"/>
</dbReference>
<feature type="compositionally biased region" description="Basic and acidic residues" evidence="5">
    <location>
        <begin position="235"/>
        <end position="255"/>
    </location>
</feature>
<dbReference type="EMBL" id="JAHFZB010000029">
    <property type="protein sequence ID" value="KAK6472365.1"/>
    <property type="molecule type" value="Genomic_DNA"/>
</dbReference>
<keyword evidence="4" id="KW-0788">Thiol protease</keyword>
<dbReference type="SUPFAM" id="SSF54001">
    <property type="entry name" value="Cysteine proteinases"/>
    <property type="match status" value="1"/>
</dbReference>
<dbReference type="PROSITE" id="PS51221">
    <property type="entry name" value="TTL"/>
    <property type="match status" value="1"/>
</dbReference>
<dbReference type="Proteomes" id="UP001369086">
    <property type="component" value="Unassembled WGS sequence"/>
</dbReference>
<evidence type="ECO:0000313" key="8">
    <source>
        <dbReference type="Proteomes" id="UP001369086"/>
    </source>
</evidence>
<evidence type="ECO:0000256" key="4">
    <source>
        <dbReference type="ARBA" id="ARBA00022807"/>
    </source>
</evidence>
<reference evidence="7 8" key="1">
    <citation type="submission" date="2021-05" db="EMBL/GenBank/DDBJ databases">
        <authorList>
            <person name="Zahm M."/>
            <person name="Klopp C."/>
            <person name="Cabau C."/>
            <person name="Kuhl H."/>
            <person name="Suciu R."/>
            <person name="Ciorpac M."/>
            <person name="Holostenco D."/>
            <person name="Gessner J."/>
            <person name="Wuertz S."/>
            <person name="Hohne C."/>
            <person name="Stock M."/>
            <person name="Gislard M."/>
            <person name="Lluch J."/>
            <person name="Milhes M."/>
            <person name="Lampietro C."/>
            <person name="Lopez Roques C."/>
            <person name="Donnadieu C."/>
            <person name="Du K."/>
            <person name="Schartl M."/>
            <person name="Guiguen Y."/>
        </authorList>
    </citation>
    <scope>NUCLEOTIDE SEQUENCE [LARGE SCALE GENOMIC DNA]</scope>
    <source>
        <strain evidence="7">Hh-F2</strain>
        <tissue evidence="7">Blood</tissue>
    </source>
</reference>
<evidence type="ECO:0000313" key="7">
    <source>
        <dbReference type="EMBL" id="KAK6472365.1"/>
    </source>
</evidence>
<feature type="compositionally biased region" description="Polar residues" evidence="5">
    <location>
        <begin position="883"/>
        <end position="903"/>
    </location>
</feature>
<evidence type="ECO:0000256" key="3">
    <source>
        <dbReference type="ARBA" id="ARBA00022801"/>
    </source>
</evidence>
<evidence type="ECO:0000259" key="6">
    <source>
        <dbReference type="PROSITE" id="PS51935"/>
    </source>
</evidence>
<dbReference type="InterPro" id="IPR038765">
    <property type="entry name" value="Papain-like_cys_pep_sf"/>
</dbReference>
<dbReference type="Gene3D" id="3.90.1720.10">
    <property type="entry name" value="endopeptidase domain like (from Nostoc punctiforme)"/>
    <property type="match status" value="1"/>
</dbReference>